<name>A0A195F0N3_9HYME</name>
<evidence type="ECO:0000313" key="2">
    <source>
        <dbReference type="Proteomes" id="UP000078541"/>
    </source>
</evidence>
<dbReference type="Proteomes" id="UP000078541">
    <property type="component" value="Unassembled WGS sequence"/>
</dbReference>
<proteinExistence type="predicted"/>
<evidence type="ECO:0000313" key="1">
    <source>
        <dbReference type="EMBL" id="KYN33921.1"/>
    </source>
</evidence>
<organism evidence="1 2">
    <name type="scientific">Trachymyrmex septentrionalis</name>
    <dbReference type="NCBI Taxonomy" id="34720"/>
    <lineage>
        <taxon>Eukaryota</taxon>
        <taxon>Metazoa</taxon>
        <taxon>Ecdysozoa</taxon>
        <taxon>Arthropoda</taxon>
        <taxon>Hexapoda</taxon>
        <taxon>Insecta</taxon>
        <taxon>Pterygota</taxon>
        <taxon>Neoptera</taxon>
        <taxon>Endopterygota</taxon>
        <taxon>Hymenoptera</taxon>
        <taxon>Apocrita</taxon>
        <taxon>Aculeata</taxon>
        <taxon>Formicoidea</taxon>
        <taxon>Formicidae</taxon>
        <taxon>Myrmicinae</taxon>
        <taxon>Trachymyrmex</taxon>
    </lineage>
</organism>
<accession>A0A195F0N3</accession>
<reference evidence="1 2" key="1">
    <citation type="submission" date="2016-03" db="EMBL/GenBank/DDBJ databases">
        <title>Trachymyrmex septentrionalis WGS genome.</title>
        <authorList>
            <person name="Nygaard S."/>
            <person name="Hu H."/>
            <person name="Boomsma J."/>
            <person name="Zhang G."/>
        </authorList>
    </citation>
    <scope>NUCLEOTIDE SEQUENCE [LARGE SCALE GENOMIC DNA]</scope>
    <source>
        <strain evidence="1">Tsep2-gDNA-1</strain>
        <tissue evidence="1">Whole body</tissue>
    </source>
</reference>
<dbReference type="AlphaFoldDB" id="A0A195F0N3"/>
<gene>
    <name evidence="1" type="ORF">ALC56_11735</name>
</gene>
<protein>
    <submittedName>
        <fullName evidence="1">Uncharacterized protein</fullName>
    </submittedName>
</protein>
<dbReference type="EMBL" id="KQ981880">
    <property type="protein sequence ID" value="KYN33921.1"/>
    <property type="molecule type" value="Genomic_DNA"/>
</dbReference>
<sequence>MRVQTLIISVALANDGRRDVADNVGIDDVEFRGVPLRLQSSVKMMVDRINYTFDFHKLNLETCASFHRLIYHDINMFLLFNNLIRRFLYGIEYSETLKKITKHNIVTNGCFVSSSEMTHLQSLHDSDKYHELKYTQIEKPNLVFKGNEGICIFKRNILSNKIYYNFLFEIFSLPQNIQSDIFTVSTIAPTGRRVVELFTELGNKVRTALDVRVCSDRLIIFVIGVWKPSQLHTNYEKRIKPLPLWDGIKFKHCKNVSRCLFVIKEERTIFNSFIQSCTNETINQLQMRVLFALPVLRNCYTLRRSRSQSSRAYKFVAADIIAANELTSKLVD</sequence>
<keyword evidence="2" id="KW-1185">Reference proteome</keyword>